<keyword evidence="2 7" id="KW-0813">Transport</keyword>
<organism evidence="9 10">
    <name type="scientific">Neobacillus bataviensis</name>
    <dbReference type="NCBI Taxonomy" id="220685"/>
    <lineage>
        <taxon>Bacteria</taxon>
        <taxon>Bacillati</taxon>
        <taxon>Bacillota</taxon>
        <taxon>Bacilli</taxon>
        <taxon>Bacillales</taxon>
        <taxon>Bacillaceae</taxon>
        <taxon>Neobacillus</taxon>
    </lineage>
</organism>
<evidence type="ECO:0000256" key="5">
    <source>
        <dbReference type="ARBA" id="ARBA00022989"/>
    </source>
</evidence>
<dbReference type="Proteomes" id="UP000319671">
    <property type="component" value="Unassembled WGS sequence"/>
</dbReference>
<dbReference type="AlphaFoldDB" id="A0A561E0J5"/>
<dbReference type="Gene3D" id="1.10.3720.10">
    <property type="entry name" value="MetI-like"/>
    <property type="match status" value="1"/>
</dbReference>
<evidence type="ECO:0000256" key="4">
    <source>
        <dbReference type="ARBA" id="ARBA00022692"/>
    </source>
</evidence>
<proteinExistence type="inferred from homology"/>
<dbReference type="GO" id="GO:0005886">
    <property type="term" value="C:plasma membrane"/>
    <property type="evidence" value="ECO:0007669"/>
    <property type="project" value="UniProtKB-SubCell"/>
</dbReference>
<comment type="caution">
    <text evidence="9">The sequence shown here is derived from an EMBL/GenBank/DDBJ whole genome shotgun (WGS) entry which is preliminary data.</text>
</comment>
<accession>A0A561E0J5</accession>
<evidence type="ECO:0000259" key="8">
    <source>
        <dbReference type="PROSITE" id="PS50928"/>
    </source>
</evidence>
<feature type="transmembrane region" description="Helical" evidence="7">
    <location>
        <begin position="285"/>
        <end position="304"/>
    </location>
</feature>
<evidence type="ECO:0000313" key="9">
    <source>
        <dbReference type="EMBL" id="TWE09117.1"/>
    </source>
</evidence>
<feature type="transmembrane region" description="Helical" evidence="7">
    <location>
        <begin position="29"/>
        <end position="49"/>
    </location>
</feature>
<dbReference type="InterPro" id="IPR051393">
    <property type="entry name" value="ABC_transporter_permease"/>
</dbReference>
<comment type="similarity">
    <text evidence="7">Belongs to the binding-protein-dependent transport system permease family.</text>
</comment>
<dbReference type="PANTHER" id="PTHR30193">
    <property type="entry name" value="ABC TRANSPORTER PERMEASE PROTEIN"/>
    <property type="match status" value="1"/>
</dbReference>
<dbReference type="CDD" id="cd06261">
    <property type="entry name" value="TM_PBP2"/>
    <property type="match status" value="1"/>
</dbReference>
<keyword evidence="4 7" id="KW-0812">Transmembrane</keyword>
<dbReference type="GO" id="GO:0055085">
    <property type="term" value="P:transmembrane transport"/>
    <property type="evidence" value="ECO:0007669"/>
    <property type="project" value="InterPro"/>
</dbReference>
<feature type="transmembrane region" description="Helical" evidence="7">
    <location>
        <begin position="124"/>
        <end position="144"/>
    </location>
</feature>
<evidence type="ECO:0000256" key="6">
    <source>
        <dbReference type="ARBA" id="ARBA00023136"/>
    </source>
</evidence>
<dbReference type="PROSITE" id="PS50928">
    <property type="entry name" value="ABC_TM1"/>
    <property type="match status" value="1"/>
</dbReference>
<feature type="domain" description="ABC transmembrane type-1" evidence="8">
    <location>
        <begin position="87"/>
        <end position="301"/>
    </location>
</feature>
<dbReference type="InterPro" id="IPR000515">
    <property type="entry name" value="MetI-like"/>
</dbReference>
<comment type="subcellular location">
    <subcellularLocation>
        <location evidence="1 7">Cell membrane</location>
        <topology evidence="1 7">Multi-pass membrane protein</topology>
    </subcellularLocation>
</comment>
<evidence type="ECO:0000313" key="10">
    <source>
        <dbReference type="Proteomes" id="UP000319671"/>
    </source>
</evidence>
<gene>
    <name evidence="9" type="ORF">FB550_1011149</name>
</gene>
<dbReference type="EMBL" id="VIVN01000001">
    <property type="protein sequence ID" value="TWE09117.1"/>
    <property type="molecule type" value="Genomic_DNA"/>
</dbReference>
<feature type="transmembrane region" description="Helical" evidence="7">
    <location>
        <begin position="220"/>
        <end position="243"/>
    </location>
</feature>
<evidence type="ECO:0000256" key="7">
    <source>
        <dbReference type="RuleBase" id="RU363032"/>
    </source>
</evidence>
<dbReference type="SUPFAM" id="SSF161098">
    <property type="entry name" value="MetI-like"/>
    <property type="match status" value="1"/>
</dbReference>
<keyword evidence="3" id="KW-1003">Cell membrane</keyword>
<name>A0A561E0J5_9BACI</name>
<keyword evidence="6 7" id="KW-0472">Membrane</keyword>
<feature type="transmembrane region" description="Helical" evidence="7">
    <location>
        <begin position="175"/>
        <end position="199"/>
    </location>
</feature>
<evidence type="ECO:0000256" key="3">
    <source>
        <dbReference type="ARBA" id="ARBA00022475"/>
    </source>
</evidence>
<dbReference type="InterPro" id="IPR035906">
    <property type="entry name" value="MetI-like_sf"/>
</dbReference>
<dbReference type="PANTHER" id="PTHR30193:SF37">
    <property type="entry name" value="INNER MEMBRANE ABC TRANSPORTER PERMEASE PROTEIN YCJO"/>
    <property type="match status" value="1"/>
</dbReference>
<evidence type="ECO:0000256" key="2">
    <source>
        <dbReference type="ARBA" id="ARBA00022448"/>
    </source>
</evidence>
<evidence type="ECO:0000256" key="1">
    <source>
        <dbReference type="ARBA" id="ARBA00004651"/>
    </source>
</evidence>
<sequence>MKTVVEQEIVLPKERKVKLSLSMKKMKPWFFLLPALIAYLITIVIPSLYTLFLSFFQWNGVAPQKKFVGLGNYIMLLTKDETFLLALKNNVIWTIASLVIMIGFGLILALILNRSLKGRVFFRSIFYFPFVLSNIVVALIWGWLFNPDMGLINNLLDKIGLDKFQHAWLAEPKTALMAVFVAATWQGVGMPMILFLAGLQSISKEPYEAALIDGAKPYQMFFRLTIPMLSETFVIVFATTMIASMKVYDIIYAMTAGGPANSTQVLSSWMYYQTFKFANVGVGSAISWFMVIISMIFVIPYVYIMTKKSHVE</sequence>
<reference evidence="9 10" key="1">
    <citation type="submission" date="2019-06" db="EMBL/GenBank/DDBJ databases">
        <title>Sorghum-associated microbial communities from plants grown in Nebraska, USA.</title>
        <authorList>
            <person name="Schachtman D."/>
        </authorList>
    </citation>
    <scope>NUCLEOTIDE SEQUENCE [LARGE SCALE GENOMIC DNA]</scope>
    <source>
        <strain evidence="9 10">2482</strain>
    </source>
</reference>
<keyword evidence="5 7" id="KW-1133">Transmembrane helix</keyword>
<keyword evidence="10" id="KW-1185">Reference proteome</keyword>
<protein>
    <submittedName>
        <fullName evidence="9">Carbohydrate ABC transporter membrane protein 1 (CUT1 family)</fullName>
    </submittedName>
</protein>
<feature type="transmembrane region" description="Helical" evidence="7">
    <location>
        <begin position="91"/>
        <end position="112"/>
    </location>
</feature>
<dbReference type="Pfam" id="PF00528">
    <property type="entry name" value="BPD_transp_1"/>
    <property type="match status" value="1"/>
</dbReference>